<sequence length="198" mass="21818">MSLWPPPTGVTTPKVPTSKSVLTITASTPIHAPAHVVFALLLDTSTYPIWNPFVPKVTITSHPDNTPTQPNETLQKGTKFTFHAIMGAPGSTPALTNLIVSDISTPEHPSDYVPAAMLTQFHSDLATVYRMAWANDPDTMLARGLQNERFHEVIVRGEEECEVRTWEVMGGVMAWAVRWMYKGVLEAKFGEWCGGLKS</sequence>
<keyword evidence="2" id="KW-1185">Reference proteome</keyword>
<evidence type="ECO:0000313" key="2">
    <source>
        <dbReference type="Proteomes" id="UP000799771"/>
    </source>
</evidence>
<dbReference type="EMBL" id="ML977515">
    <property type="protein sequence ID" value="KAF2125676.1"/>
    <property type="molecule type" value="Genomic_DNA"/>
</dbReference>
<proteinExistence type="predicted"/>
<name>A0A6A6A2B2_9PLEO</name>
<dbReference type="Pfam" id="PF10604">
    <property type="entry name" value="Polyketide_cyc2"/>
    <property type="match status" value="1"/>
</dbReference>
<protein>
    <recommendedName>
        <fullName evidence="3">Coenzyme Q-binding protein COQ10 START domain-containing protein</fullName>
    </recommendedName>
</protein>
<feature type="non-terminal residue" evidence="1">
    <location>
        <position position="198"/>
    </location>
</feature>
<dbReference type="AlphaFoldDB" id="A0A6A6A2B2"/>
<dbReference type="Proteomes" id="UP000799771">
    <property type="component" value="Unassembled WGS sequence"/>
</dbReference>
<dbReference type="GeneID" id="54405655"/>
<evidence type="ECO:0008006" key="3">
    <source>
        <dbReference type="Google" id="ProtNLM"/>
    </source>
</evidence>
<dbReference type="CDD" id="cd07822">
    <property type="entry name" value="SRPBCC_4"/>
    <property type="match status" value="1"/>
</dbReference>
<reference evidence="1" key="1">
    <citation type="journal article" date="2020" name="Stud. Mycol.">
        <title>101 Dothideomycetes genomes: a test case for predicting lifestyles and emergence of pathogens.</title>
        <authorList>
            <person name="Haridas S."/>
            <person name="Albert R."/>
            <person name="Binder M."/>
            <person name="Bloem J."/>
            <person name="Labutti K."/>
            <person name="Salamov A."/>
            <person name="Andreopoulos B."/>
            <person name="Baker S."/>
            <person name="Barry K."/>
            <person name="Bills G."/>
            <person name="Bluhm B."/>
            <person name="Cannon C."/>
            <person name="Castanera R."/>
            <person name="Culley D."/>
            <person name="Daum C."/>
            <person name="Ezra D."/>
            <person name="Gonzalez J."/>
            <person name="Henrissat B."/>
            <person name="Kuo A."/>
            <person name="Liang C."/>
            <person name="Lipzen A."/>
            <person name="Lutzoni F."/>
            <person name="Magnuson J."/>
            <person name="Mondo S."/>
            <person name="Nolan M."/>
            <person name="Ohm R."/>
            <person name="Pangilinan J."/>
            <person name="Park H.-J."/>
            <person name="Ramirez L."/>
            <person name="Alfaro M."/>
            <person name="Sun H."/>
            <person name="Tritt A."/>
            <person name="Yoshinaga Y."/>
            <person name="Zwiers L.-H."/>
            <person name="Turgeon B."/>
            <person name="Goodwin S."/>
            <person name="Spatafora J."/>
            <person name="Crous P."/>
            <person name="Grigoriev I."/>
        </authorList>
    </citation>
    <scope>NUCLEOTIDE SEQUENCE</scope>
    <source>
        <strain evidence="1">CBS 119687</strain>
    </source>
</reference>
<dbReference type="OrthoDB" id="509124at2759"/>
<organism evidence="1 2">
    <name type="scientific">Dothidotthia symphoricarpi CBS 119687</name>
    <dbReference type="NCBI Taxonomy" id="1392245"/>
    <lineage>
        <taxon>Eukaryota</taxon>
        <taxon>Fungi</taxon>
        <taxon>Dikarya</taxon>
        <taxon>Ascomycota</taxon>
        <taxon>Pezizomycotina</taxon>
        <taxon>Dothideomycetes</taxon>
        <taxon>Pleosporomycetidae</taxon>
        <taxon>Pleosporales</taxon>
        <taxon>Dothidotthiaceae</taxon>
        <taxon>Dothidotthia</taxon>
    </lineage>
</organism>
<dbReference type="Gene3D" id="3.30.530.20">
    <property type="match status" value="1"/>
</dbReference>
<accession>A0A6A6A2B2</accession>
<gene>
    <name evidence="1" type="ORF">P153DRAFT_323742</name>
</gene>
<dbReference type="RefSeq" id="XP_033520068.1">
    <property type="nucleotide sequence ID" value="XM_033665223.1"/>
</dbReference>
<dbReference type="SUPFAM" id="SSF55961">
    <property type="entry name" value="Bet v1-like"/>
    <property type="match status" value="1"/>
</dbReference>
<dbReference type="InterPro" id="IPR019587">
    <property type="entry name" value="Polyketide_cyclase/dehydratase"/>
</dbReference>
<evidence type="ECO:0000313" key="1">
    <source>
        <dbReference type="EMBL" id="KAF2125676.1"/>
    </source>
</evidence>
<dbReference type="InterPro" id="IPR023393">
    <property type="entry name" value="START-like_dom_sf"/>
</dbReference>